<keyword evidence="5" id="KW-1185">Reference proteome</keyword>
<dbReference type="InterPro" id="IPR051799">
    <property type="entry name" value="NADH_flavin_oxidoreductase"/>
</dbReference>
<dbReference type="SUPFAM" id="SSF51395">
    <property type="entry name" value="FMN-linked oxidoreductases"/>
    <property type="match status" value="1"/>
</dbReference>
<dbReference type="InterPro" id="IPR001155">
    <property type="entry name" value="OxRdtase_FMN_N"/>
</dbReference>
<evidence type="ECO:0000259" key="3">
    <source>
        <dbReference type="Pfam" id="PF00724"/>
    </source>
</evidence>
<evidence type="ECO:0000313" key="5">
    <source>
        <dbReference type="Proteomes" id="UP000006008"/>
    </source>
</evidence>
<sequence>MKESQLFTPVKIGPLTLRNRTIRAAAFEGMCSGNAPTDLLYDYHRSVARGGIGMTTLAYASVTRDGLSFPHQLWLRPEVVPGLRRITDAIHSEGAAASIQIGHCGNMSHRAICGCRPVSASSGVNIYSPTLVRGLRRDEITEKAKAFGDAVRLAREAGFDAVEVHAGHGYLISQFLSPYTNRRRDEYGGSLGNRMRFMRMCMDEVMRAAGDDMAVVVKTNMRDGFRGGMEIGECLEVARELERCGAHALVLSGGFVSRAPMYVMRGSMPIRTLTHYMTQWWLKLGVGMFGRMMIPSVPFREAYFLDDARHFREAVKLPLVYVGGLVSRTKIDEVLDAGFDCVAMARALINEPDFVNRMKNEGEERCACTHANYCIARMYSIEMACHKHLHDLPCPVRREVERLDREAWQ</sequence>
<accession>G5HA36</accession>
<dbReference type="AlphaFoldDB" id="G5HA36"/>
<dbReference type="PATRIC" id="fig|742725.3.peg.1590"/>
<evidence type="ECO:0000256" key="2">
    <source>
        <dbReference type="ARBA" id="ARBA00023002"/>
    </source>
</evidence>
<dbReference type="STRING" id="742725.HMPREF9450_01501"/>
<dbReference type="Proteomes" id="UP000006008">
    <property type="component" value="Unassembled WGS sequence"/>
</dbReference>
<keyword evidence="2" id="KW-0560">Oxidoreductase</keyword>
<dbReference type="GO" id="GO:0016491">
    <property type="term" value="F:oxidoreductase activity"/>
    <property type="evidence" value="ECO:0007669"/>
    <property type="project" value="UniProtKB-KW"/>
</dbReference>
<dbReference type="PANTHER" id="PTHR43656">
    <property type="entry name" value="BINDING OXIDOREDUCTASE, PUTATIVE (AFU_ORTHOLOGUE AFUA_2G08260)-RELATED"/>
    <property type="match status" value="1"/>
</dbReference>
<gene>
    <name evidence="4" type="ORF">HMPREF9450_01501</name>
</gene>
<protein>
    <recommendedName>
        <fullName evidence="3">NADH:flavin oxidoreductase/NADH oxidase N-terminal domain-containing protein</fullName>
    </recommendedName>
</protein>
<dbReference type="Pfam" id="PF00724">
    <property type="entry name" value="Oxidored_FMN"/>
    <property type="match status" value="1"/>
</dbReference>
<feature type="domain" description="NADH:flavin oxidoreductase/NADH oxidase N-terminal" evidence="3">
    <location>
        <begin position="5"/>
        <end position="241"/>
    </location>
</feature>
<reference evidence="4 5" key="1">
    <citation type="submission" date="2011-08" db="EMBL/GenBank/DDBJ databases">
        <title>The Genome Sequence of Alistipes indistinctus YIT 12060.</title>
        <authorList>
            <consortium name="The Broad Institute Genome Sequencing Platform"/>
            <person name="Earl A."/>
            <person name="Ward D."/>
            <person name="Feldgarden M."/>
            <person name="Gevers D."/>
            <person name="Morotomi M."/>
            <person name="Young S.K."/>
            <person name="Zeng Q."/>
            <person name="Gargeya S."/>
            <person name="Fitzgerald M."/>
            <person name="Haas B."/>
            <person name="Abouelleil A."/>
            <person name="Alvarado L."/>
            <person name="Arachchi H.M."/>
            <person name="Berlin A."/>
            <person name="Brown A."/>
            <person name="Chapman S.B."/>
            <person name="Chen Z."/>
            <person name="Dunbar C."/>
            <person name="Freedman E."/>
            <person name="Gearin G."/>
            <person name="Gellesch M."/>
            <person name="Goldberg J."/>
            <person name="Griggs A."/>
            <person name="Gujja S."/>
            <person name="Heiman D."/>
            <person name="Howarth C."/>
            <person name="Larson L."/>
            <person name="Lui A."/>
            <person name="MacDonald P.J.P."/>
            <person name="Montmayeur A."/>
            <person name="Murphy C."/>
            <person name="Neiman D."/>
            <person name="Pearson M."/>
            <person name="Priest M."/>
            <person name="Roberts A."/>
            <person name="Saif S."/>
            <person name="Shea T."/>
            <person name="Shenoy N."/>
            <person name="Sisk P."/>
            <person name="Stolte C."/>
            <person name="Sykes S."/>
            <person name="Wortman J."/>
            <person name="Nusbaum C."/>
            <person name="Birren B."/>
        </authorList>
    </citation>
    <scope>NUCLEOTIDE SEQUENCE [LARGE SCALE GENOMIC DNA]</scope>
    <source>
        <strain evidence="4 5">YIT 12060</strain>
    </source>
</reference>
<dbReference type="Gene3D" id="3.20.20.70">
    <property type="entry name" value="Aldolase class I"/>
    <property type="match status" value="1"/>
</dbReference>
<keyword evidence="1" id="KW-0285">Flavoprotein</keyword>
<dbReference type="GeneID" id="92815465"/>
<evidence type="ECO:0000313" key="4">
    <source>
        <dbReference type="EMBL" id="EHB91452.1"/>
    </source>
</evidence>
<dbReference type="PANTHER" id="PTHR43656:SF2">
    <property type="entry name" value="BINDING OXIDOREDUCTASE, PUTATIVE (AFU_ORTHOLOGUE AFUA_2G08260)-RELATED"/>
    <property type="match status" value="1"/>
</dbReference>
<evidence type="ECO:0000256" key="1">
    <source>
        <dbReference type="ARBA" id="ARBA00022630"/>
    </source>
</evidence>
<dbReference type="OrthoDB" id="9772736at2"/>
<dbReference type="eggNOG" id="COG1902">
    <property type="taxonomic scope" value="Bacteria"/>
</dbReference>
<dbReference type="CDD" id="cd02803">
    <property type="entry name" value="OYE_like_FMN_family"/>
    <property type="match status" value="1"/>
</dbReference>
<comment type="caution">
    <text evidence="4">The sequence shown here is derived from an EMBL/GenBank/DDBJ whole genome shotgun (WGS) entry which is preliminary data.</text>
</comment>
<dbReference type="RefSeq" id="WP_009134307.1">
    <property type="nucleotide sequence ID" value="NZ_CP102250.1"/>
</dbReference>
<proteinExistence type="predicted"/>
<name>G5HA36_9BACT</name>
<organism evidence="4 5">
    <name type="scientific">Alistipes indistinctus YIT 12060</name>
    <dbReference type="NCBI Taxonomy" id="742725"/>
    <lineage>
        <taxon>Bacteria</taxon>
        <taxon>Pseudomonadati</taxon>
        <taxon>Bacteroidota</taxon>
        <taxon>Bacteroidia</taxon>
        <taxon>Bacteroidales</taxon>
        <taxon>Rikenellaceae</taxon>
        <taxon>Alistipes</taxon>
    </lineage>
</organism>
<dbReference type="EMBL" id="ADLD01000013">
    <property type="protein sequence ID" value="EHB91452.1"/>
    <property type="molecule type" value="Genomic_DNA"/>
</dbReference>
<dbReference type="HOGENOM" id="CLU_012153_2_3_10"/>
<dbReference type="InterPro" id="IPR013785">
    <property type="entry name" value="Aldolase_TIM"/>
</dbReference>
<dbReference type="GO" id="GO:0010181">
    <property type="term" value="F:FMN binding"/>
    <property type="evidence" value="ECO:0007669"/>
    <property type="project" value="InterPro"/>
</dbReference>